<gene>
    <name evidence="3" type="ORF">NHX12_010558</name>
</gene>
<reference evidence="3" key="1">
    <citation type="submission" date="2022-07" db="EMBL/GenBank/DDBJ databases">
        <title>Chromosome-level genome of Muraenolepis orangiensis.</title>
        <authorList>
            <person name="Kim J."/>
        </authorList>
    </citation>
    <scope>NUCLEOTIDE SEQUENCE</scope>
    <source>
        <strain evidence="3">KU_S4_2022</strain>
        <tissue evidence="3">Muscle</tissue>
    </source>
</reference>
<dbReference type="SUPFAM" id="SSF49493">
    <property type="entry name" value="HSP40/DnaJ peptide-binding domain"/>
    <property type="match status" value="2"/>
</dbReference>
<dbReference type="InterPro" id="IPR051339">
    <property type="entry name" value="DnaJ_subfamily_B"/>
</dbReference>
<dbReference type="PANTHER" id="PTHR24078:SF519">
    <property type="entry name" value="DNAJ HOMOLOG SUBFAMILY B MEMBER 13"/>
    <property type="match status" value="1"/>
</dbReference>
<dbReference type="Gene3D" id="2.60.260.20">
    <property type="entry name" value="Urease metallochaperone UreE, N-terminal domain"/>
    <property type="match status" value="2"/>
</dbReference>
<keyword evidence="4" id="KW-1185">Reference proteome</keyword>
<dbReference type="GO" id="GO:0051082">
    <property type="term" value="F:unfolded protein binding"/>
    <property type="evidence" value="ECO:0007669"/>
    <property type="project" value="InterPro"/>
</dbReference>
<evidence type="ECO:0000313" key="4">
    <source>
        <dbReference type="Proteomes" id="UP001148018"/>
    </source>
</evidence>
<accession>A0A9Q0DMH2</accession>
<dbReference type="PANTHER" id="PTHR24078">
    <property type="entry name" value="DNAJ HOMOLOG SUBFAMILY C MEMBER"/>
    <property type="match status" value="1"/>
</dbReference>
<feature type="domain" description="Chaperone DnaJ C-terminal" evidence="2">
    <location>
        <begin position="63"/>
        <end position="125"/>
    </location>
</feature>
<dbReference type="EMBL" id="JANIIK010000115">
    <property type="protein sequence ID" value="KAJ3589715.1"/>
    <property type="molecule type" value="Genomic_DNA"/>
</dbReference>
<evidence type="ECO:0000259" key="2">
    <source>
        <dbReference type="Pfam" id="PF01556"/>
    </source>
</evidence>
<dbReference type="Proteomes" id="UP001148018">
    <property type="component" value="Unassembled WGS sequence"/>
</dbReference>
<comment type="caution">
    <text evidence="3">The sequence shown here is derived from an EMBL/GenBank/DDBJ whole genome shotgun (WGS) entry which is preliminary data.</text>
</comment>
<protein>
    <recommendedName>
        <fullName evidence="2">Chaperone DnaJ C-terminal domain-containing protein</fullName>
    </recommendedName>
</protein>
<dbReference type="AlphaFoldDB" id="A0A9Q0DMH2"/>
<organism evidence="3 4">
    <name type="scientific">Muraenolepis orangiensis</name>
    <name type="common">Patagonian moray cod</name>
    <dbReference type="NCBI Taxonomy" id="630683"/>
    <lineage>
        <taxon>Eukaryota</taxon>
        <taxon>Metazoa</taxon>
        <taxon>Chordata</taxon>
        <taxon>Craniata</taxon>
        <taxon>Vertebrata</taxon>
        <taxon>Euteleostomi</taxon>
        <taxon>Actinopterygii</taxon>
        <taxon>Neopterygii</taxon>
        <taxon>Teleostei</taxon>
        <taxon>Neoteleostei</taxon>
        <taxon>Acanthomorphata</taxon>
        <taxon>Zeiogadaria</taxon>
        <taxon>Gadariae</taxon>
        <taxon>Gadiformes</taxon>
        <taxon>Muraenolepidoidei</taxon>
        <taxon>Muraenolepididae</taxon>
        <taxon>Muraenolepis</taxon>
    </lineage>
</organism>
<keyword evidence="1" id="KW-0143">Chaperone</keyword>
<dbReference type="OrthoDB" id="550424at2759"/>
<dbReference type="GO" id="GO:0051087">
    <property type="term" value="F:protein-folding chaperone binding"/>
    <property type="evidence" value="ECO:0007669"/>
    <property type="project" value="TreeGrafter"/>
</dbReference>
<dbReference type="GO" id="GO:0006457">
    <property type="term" value="P:protein folding"/>
    <property type="evidence" value="ECO:0007669"/>
    <property type="project" value="InterPro"/>
</dbReference>
<dbReference type="InterPro" id="IPR008971">
    <property type="entry name" value="HSP40/DnaJ_pept-bd"/>
</dbReference>
<evidence type="ECO:0000256" key="1">
    <source>
        <dbReference type="ARBA" id="ARBA00023186"/>
    </source>
</evidence>
<dbReference type="InterPro" id="IPR002939">
    <property type="entry name" value="DnaJ_C"/>
</dbReference>
<evidence type="ECO:0000313" key="3">
    <source>
        <dbReference type="EMBL" id="KAJ3589715.1"/>
    </source>
</evidence>
<dbReference type="Pfam" id="PF01556">
    <property type="entry name" value="DnaJ_C"/>
    <property type="match status" value="1"/>
</dbReference>
<proteinExistence type="predicted"/>
<sequence length="129" mass="14472">MVINEDGYTSSIQEKILSITVKPGWNDGTRVTFPEQRDQGPNSVPADIVFIVINEDGYTSSIQEKILSITVKPGWNDGTRVTFPEEEDQGPNSVPADIVFIVRQKTHPWFTRQQNNLVYRAPISLGLVN</sequence>
<dbReference type="GO" id="GO:0005829">
    <property type="term" value="C:cytosol"/>
    <property type="evidence" value="ECO:0007669"/>
    <property type="project" value="TreeGrafter"/>
</dbReference>
<name>A0A9Q0DMH2_9TELE</name>